<dbReference type="EMBL" id="JACGCI010000045">
    <property type="protein sequence ID" value="KAF6752221.1"/>
    <property type="molecule type" value="Genomic_DNA"/>
</dbReference>
<keyword evidence="2" id="KW-1185">Reference proteome</keyword>
<proteinExistence type="predicted"/>
<name>A0A8H6HUX0_9AGAR</name>
<dbReference type="PROSITE" id="PS51257">
    <property type="entry name" value="PROKAR_LIPOPROTEIN"/>
    <property type="match status" value="1"/>
</dbReference>
<sequence>MILGRLQRSTTAVIEGLGIVMLVVGCRDIRGAVSKRRRTTYHSWRWQTRGDAGCRVPKRRRQVKMAILSALLTYLTRPTVISQEVMLVVGFRSGGEAARNRSRAHCEWCHSYTMLGVGEHRDAGCRVSRDQRRSSEEKVDDLRRKVMLVVGLRSGGEGADLALWCSQIPIDLSYEVLWNS</sequence>
<evidence type="ECO:0000313" key="2">
    <source>
        <dbReference type="Proteomes" id="UP000521943"/>
    </source>
</evidence>
<organism evidence="1 2">
    <name type="scientific">Ephemerocybe angulata</name>
    <dbReference type="NCBI Taxonomy" id="980116"/>
    <lineage>
        <taxon>Eukaryota</taxon>
        <taxon>Fungi</taxon>
        <taxon>Dikarya</taxon>
        <taxon>Basidiomycota</taxon>
        <taxon>Agaricomycotina</taxon>
        <taxon>Agaricomycetes</taxon>
        <taxon>Agaricomycetidae</taxon>
        <taxon>Agaricales</taxon>
        <taxon>Agaricineae</taxon>
        <taxon>Psathyrellaceae</taxon>
        <taxon>Ephemerocybe</taxon>
    </lineage>
</organism>
<protein>
    <submittedName>
        <fullName evidence="1">Uncharacterized protein</fullName>
    </submittedName>
</protein>
<comment type="caution">
    <text evidence="1">The sequence shown here is derived from an EMBL/GenBank/DDBJ whole genome shotgun (WGS) entry which is preliminary data.</text>
</comment>
<accession>A0A8H6HUX0</accession>
<reference evidence="1 2" key="1">
    <citation type="submission" date="2020-07" db="EMBL/GenBank/DDBJ databases">
        <title>Comparative genomics of pyrophilous fungi reveals a link between fire events and developmental genes.</title>
        <authorList>
            <consortium name="DOE Joint Genome Institute"/>
            <person name="Steindorff A.S."/>
            <person name="Carver A."/>
            <person name="Calhoun S."/>
            <person name="Stillman K."/>
            <person name="Liu H."/>
            <person name="Lipzen A."/>
            <person name="Pangilinan J."/>
            <person name="Labutti K."/>
            <person name="Bruns T.D."/>
            <person name="Grigoriev I.V."/>
        </authorList>
    </citation>
    <scope>NUCLEOTIDE SEQUENCE [LARGE SCALE GENOMIC DNA]</scope>
    <source>
        <strain evidence="1 2">CBS 144469</strain>
    </source>
</reference>
<dbReference type="Proteomes" id="UP000521943">
    <property type="component" value="Unassembled WGS sequence"/>
</dbReference>
<evidence type="ECO:0000313" key="1">
    <source>
        <dbReference type="EMBL" id="KAF6752221.1"/>
    </source>
</evidence>
<dbReference type="AlphaFoldDB" id="A0A8H6HUX0"/>
<gene>
    <name evidence="1" type="ORF">DFP72DRAFT_457705</name>
</gene>